<feature type="transmembrane region" description="Helical" evidence="3">
    <location>
        <begin position="236"/>
        <end position="252"/>
    </location>
</feature>
<feature type="transmembrane region" description="Helical" evidence="3">
    <location>
        <begin position="87"/>
        <end position="105"/>
    </location>
</feature>
<keyword evidence="3" id="KW-1133">Transmembrane helix</keyword>
<feature type="transmembrane region" description="Helical" evidence="3">
    <location>
        <begin position="33"/>
        <end position="53"/>
    </location>
</feature>
<feature type="transmembrane region" description="Helical" evidence="3">
    <location>
        <begin position="338"/>
        <end position="363"/>
    </location>
</feature>
<dbReference type="PANTHER" id="PTHR43653:SF1">
    <property type="entry name" value="CYTOCHROME C-TYPE BIOGENESIS PROTEIN CCMF"/>
    <property type="match status" value="1"/>
</dbReference>
<dbReference type="Pfam" id="PF01578">
    <property type="entry name" value="Cytochrom_C_asm"/>
    <property type="match status" value="1"/>
</dbReference>
<evidence type="ECO:0000259" key="4">
    <source>
        <dbReference type="Pfam" id="PF01578"/>
    </source>
</evidence>
<feature type="transmembrane region" description="Helical" evidence="3">
    <location>
        <begin position="196"/>
        <end position="216"/>
    </location>
</feature>
<evidence type="ECO:0000313" key="7">
    <source>
        <dbReference type="Proteomes" id="UP001559623"/>
    </source>
</evidence>
<dbReference type="PANTHER" id="PTHR43653">
    <property type="entry name" value="CYTOCHROME C ASSEMBLY PROTEIN-RELATED"/>
    <property type="match status" value="1"/>
</dbReference>
<evidence type="ECO:0000256" key="2">
    <source>
        <dbReference type="ARBA" id="ARBA00022748"/>
    </source>
</evidence>
<protein>
    <submittedName>
        <fullName evidence="6">Cytochrome c biogenesis protein CcsA</fullName>
    </submittedName>
</protein>
<evidence type="ECO:0000256" key="1">
    <source>
        <dbReference type="ARBA" id="ARBA00009186"/>
    </source>
</evidence>
<evidence type="ECO:0000313" key="6">
    <source>
        <dbReference type="EMBL" id="MEX5284899.1"/>
    </source>
</evidence>
<accession>A0ABV3X4C4</accession>
<dbReference type="Pfam" id="PF16327">
    <property type="entry name" value="CcmF_C"/>
    <property type="match status" value="1"/>
</dbReference>
<reference evidence="6 7" key="1">
    <citation type="submission" date="2023-04" db="EMBL/GenBank/DDBJ databases">
        <title>Genome Sequence of Selenomonas sputigena ATCC 33150.</title>
        <authorList>
            <person name="Miller D.P."/>
            <person name="Anvari S."/>
            <person name="Polson S.W."/>
            <person name="Macdonald M."/>
            <person name="Mcdowell J.V."/>
        </authorList>
    </citation>
    <scope>NUCLEOTIDE SEQUENCE [LARGE SCALE GENOMIC DNA]</scope>
    <source>
        <strain evidence="6 7">ATCC 33150</strain>
    </source>
</reference>
<feature type="domain" description="Cytochrome c-type biogenesis protein CcmF C-terminal" evidence="5">
    <location>
        <begin position="321"/>
        <end position="556"/>
    </location>
</feature>
<evidence type="ECO:0000256" key="3">
    <source>
        <dbReference type="SAM" id="Phobius"/>
    </source>
</evidence>
<feature type="transmembrane region" description="Helical" evidence="3">
    <location>
        <begin position="154"/>
        <end position="175"/>
    </location>
</feature>
<dbReference type="InterPro" id="IPR032523">
    <property type="entry name" value="CcmF_C"/>
</dbReference>
<feature type="transmembrane region" description="Helical" evidence="3">
    <location>
        <begin position="383"/>
        <end position="403"/>
    </location>
</feature>
<dbReference type="InterPro" id="IPR003567">
    <property type="entry name" value="Cyt_c_biogenesis"/>
</dbReference>
<dbReference type="InterPro" id="IPR002541">
    <property type="entry name" value="Cyt_c_assembly"/>
</dbReference>
<gene>
    <name evidence="6" type="primary">ccsA</name>
    <name evidence="6" type="ORF">QCO44_04465</name>
</gene>
<feature type="domain" description="Cytochrome c assembly protein" evidence="4">
    <location>
        <begin position="85"/>
        <end position="283"/>
    </location>
</feature>
<keyword evidence="2" id="KW-0201">Cytochrome c-type biogenesis</keyword>
<dbReference type="RefSeq" id="WP_368846618.1">
    <property type="nucleotide sequence ID" value="NZ_CP194411.1"/>
</dbReference>
<comment type="similarity">
    <text evidence="1">Belongs to the CcmF/CycK/Ccl1/NrfE/CcsA family.</text>
</comment>
<feature type="transmembrane region" description="Helical" evidence="3">
    <location>
        <begin position="677"/>
        <end position="697"/>
    </location>
</feature>
<dbReference type="PRINTS" id="PR01410">
    <property type="entry name" value="CCBIOGENESIS"/>
</dbReference>
<keyword evidence="3" id="KW-0472">Membrane</keyword>
<name>A0ABV3X4C4_9FIRM</name>
<comment type="caution">
    <text evidence="6">The sequence shown here is derived from an EMBL/GenBank/DDBJ whole genome shotgun (WGS) entry which is preliminary data.</text>
</comment>
<feature type="transmembrane region" description="Helical" evidence="3">
    <location>
        <begin position="410"/>
        <end position="429"/>
    </location>
</feature>
<organism evidence="6 7">
    <name type="scientific">Selenomonas sputigena</name>
    <dbReference type="NCBI Taxonomy" id="69823"/>
    <lineage>
        <taxon>Bacteria</taxon>
        <taxon>Bacillati</taxon>
        <taxon>Bacillota</taxon>
        <taxon>Negativicutes</taxon>
        <taxon>Selenomonadales</taxon>
        <taxon>Selenomonadaceae</taxon>
        <taxon>Selenomonas</taxon>
    </lineage>
</organism>
<keyword evidence="3" id="KW-0812">Transmembrane</keyword>
<sequence>MTIGAVFLSLCLIFALGASFSWGIKKVSAGRSLALASFFAVLMASVLLFWLILSDRFDIDYVWSYSSLDLPLLYKISVFWAGQQGSFLLWLFFHAAAGVLLVWRGRLASRGLAVFFFLQSLLAALVLFYSPFFVTEGYAPTDGAGMNPLLQDPWMAVHPPLVFLGYALLAVPYAASLGTLLSDEPDSREWLSFVRSWSLGAWALLGAGIFVGAFWAYKVLGWGGWWGWDPVENSSLVPWLAAGVLVHILRIARVRAANLALAHLAAIFAYALALYGTFLARSGLLGDFSVHSFSGTSIGLSLAVVDAFVLLAGLVLLVRYAGRFPRGEPYPAHGSREFWLLLGCLWLCFIAFIVFIGMSMPLITALWGDPAAVGTGFYFRTTAPLAVLLLFAMVPGVLFLYGIEKKAASWHLPALAAVLGGAAALLLGLRDVRELLLAAAAAAVLVASRLSWRRGALSPAAALAHQGTAMALFAMALSSAGAGSTLEFLPDEPQHVLGHEIVYRGMELAENRRQKEYVFSVDGEEKRALTKLSARGEEAAREPAIAHGPAGDIYIAPAPVAVGHEVVLRRGGFLLEGELGYRLERVEEEPDPDDTERRIFLVHIAVTDGETVELLEASLVASGMKASTEAVPVLGGQRRLRVVGISENRKEVMVQILPAIEEEARLPLTASVSEKPLLWLLWLGAAFAFGGTAFAAAKATRQET</sequence>
<feature type="transmembrane region" description="Helical" evidence="3">
    <location>
        <begin position="259"/>
        <end position="278"/>
    </location>
</feature>
<proteinExistence type="inferred from homology"/>
<feature type="transmembrane region" description="Helical" evidence="3">
    <location>
        <begin position="112"/>
        <end position="134"/>
    </location>
</feature>
<evidence type="ECO:0000259" key="5">
    <source>
        <dbReference type="Pfam" id="PF16327"/>
    </source>
</evidence>
<keyword evidence="7" id="KW-1185">Reference proteome</keyword>
<feature type="transmembrane region" description="Helical" evidence="3">
    <location>
        <begin position="298"/>
        <end position="318"/>
    </location>
</feature>
<dbReference type="EMBL" id="JARVLH010000002">
    <property type="protein sequence ID" value="MEX5284899.1"/>
    <property type="molecule type" value="Genomic_DNA"/>
</dbReference>
<dbReference type="Proteomes" id="UP001559623">
    <property type="component" value="Unassembled WGS sequence"/>
</dbReference>